<evidence type="ECO:0000313" key="2">
    <source>
        <dbReference type="EMBL" id="TGZ46842.1"/>
    </source>
</evidence>
<protein>
    <submittedName>
        <fullName evidence="2">Uncharacterized protein</fullName>
    </submittedName>
</protein>
<keyword evidence="3" id="KW-1185">Reference proteome</keyword>
<accession>A0A4S2KC10</accession>
<feature type="compositionally biased region" description="Basic residues" evidence="1">
    <location>
        <begin position="1"/>
        <end position="10"/>
    </location>
</feature>
<feature type="region of interest" description="Disordered" evidence="1">
    <location>
        <begin position="1"/>
        <end position="24"/>
    </location>
</feature>
<dbReference type="Proteomes" id="UP000310200">
    <property type="component" value="Unassembled WGS sequence"/>
</dbReference>
<gene>
    <name evidence="2" type="ORF">DBV15_02600</name>
</gene>
<reference evidence="2 3" key="1">
    <citation type="journal article" date="2019" name="Philos. Trans. R. Soc. Lond., B, Biol. Sci.">
        <title>Ant behaviour and brain gene expression of defending hosts depend on the ecological success of the intruding social parasite.</title>
        <authorList>
            <person name="Kaur R."/>
            <person name="Stoldt M."/>
            <person name="Jongepier E."/>
            <person name="Feldmeyer B."/>
            <person name="Menzel F."/>
            <person name="Bornberg-Bauer E."/>
            <person name="Foitzik S."/>
        </authorList>
    </citation>
    <scope>NUCLEOTIDE SEQUENCE [LARGE SCALE GENOMIC DNA]</scope>
    <source>
        <tissue evidence="2">Whole body</tissue>
    </source>
</reference>
<dbReference type="AlphaFoldDB" id="A0A4S2KC10"/>
<organism evidence="2 3">
    <name type="scientific">Temnothorax longispinosus</name>
    <dbReference type="NCBI Taxonomy" id="300112"/>
    <lineage>
        <taxon>Eukaryota</taxon>
        <taxon>Metazoa</taxon>
        <taxon>Ecdysozoa</taxon>
        <taxon>Arthropoda</taxon>
        <taxon>Hexapoda</taxon>
        <taxon>Insecta</taxon>
        <taxon>Pterygota</taxon>
        <taxon>Neoptera</taxon>
        <taxon>Endopterygota</taxon>
        <taxon>Hymenoptera</taxon>
        <taxon>Apocrita</taxon>
        <taxon>Aculeata</taxon>
        <taxon>Formicoidea</taxon>
        <taxon>Formicidae</taxon>
        <taxon>Myrmicinae</taxon>
        <taxon>Temnothorax</taxon>
    </lineage>
</organism>
<evidence type="ECO:0000256" key="1">
    <source>
        <dbReference type="SAM" id="MobiDB-lite"/>
    </source>
</evidence>
<evidence type="ECO:0000313" key="3">
    <source>
        <dbReference type="Proteomes" id="UP000310200"/>
    </source>
</evidence>
<name>A0A4S2KC10_9HYME</name>
<proteinExistence type="predicted"/>
<comment type="caution">
    <text evidence="2">The sequence shown here is derived from an EMBL/GenBank/DDBJ whole genome shotgun (WGS) entry which is preliminary data.</text>
</comment>
<sequence>MCHRPARRGAVHGDDPVCRHSRASPDAESTCINATATGGRLLRAYPNVSRAALHLHSAWPGRPARNCEMSRLRRRRVRFFERPSRASVKSRNERGPAFDREIDSIYWRHLVPCFVQSFSNVIPEAFAVSLGRKPMTLPKVDVSAAEAQAPSLVNNKSVALPTRSPRARGVSCRARAHTRNRVHVYAPHTREVYGAGLCKLGHTMTFTDISLNPTMSRVSLGSSALNLRRESVKWQDAARRRTTKALPARFYGTATP</sequence>
<dbReference type="EMBL" id="QBLH01002806">
    <property type="protein sequence ID" value="TGZ46842.1"/>
    <property type="molecule type" value="Genomic_DNA"/>
</dbReference>